<dbReference type="PROSITE" id="PS52038">
    <property type="entry name" value="TOPO_IB_2"/>
    <property type="match status" value="1"/>
</dbReference>
<dbReference type="Pfam" id="PF21338">
    <property type="entry name" value="Top1B_N_bact"/>
    <property type="match status" value="1"/>
</dbReference>
<comment type="caution">
    <text evidence="3">The sequence shown here is derived from an EMBL/GenBank/DDBJ whole genome shotgun (WGS) entry which is preliminary data.</text>
</comment>
<evidence type="ECO:0000313" key="4">
    <source>
        <dbReference type="Proteomes" id="UP000239872"/>
    </source>
</evidence>
<dbReference type="InterPro" id="IPR014711">
    <property type="entry name" value="TopoI_cat_a-hlx-sub_euk"/>
</dbReference>
<evidence type="ECO:0000259" key="2">
    <source>
        <dbReference type="Pfam" id="PF21338"/>
    </source>
</evidence>
<proteinExistence type="predicted"/>
<dbReference type="EMBL" id="PPSL01000004">
    <property type="protein sequence ID" value="PQJ10283.1"/>
    <property type="molecule type" value="Genomic_DNA"/>
</dbReference>
<evidence type="ECO:0000313" key="3">
    <source>
        <dbReference type="EMBL" id="PQJ10283.1"/>
    </source>
</evidence>
<dbReference type="GO" id="GO:0003917">
    <property type="term" value="F:DNA topoisomerase type I (single strand cut, ATP-independent) activity"/>
    <property type="evidence" value="ECO:0007669"/>
    <property type="project" value="InterPro"/>
</dbReference>
<protein>
    <submittedName>
        <fullName evidence="3">DNA topoisomerase I</fullName>
    </submittedName>
</protein>
<evidence type="ECO:0000259" key="1">
    <source>
        <dbReference type="Pfam" id="PF01028"/>
    </source>
</evidence>
<dbReference type="GO" id="GO:0006265">
    <property type="term" value="P:DNA topological change"/>
    <property type="evidence" value="ECO:0007669"/>
    <property type="project" value="InterPro"/>
</dbReference>
<feature type="domain" description="DNA topoisomerase I catalytic core eukaryotic-type" evidence="1">
    <location>
        <begin position="116"/>
        <end position="340"/>
    </location>
</feature>
<feature type="domain" description="DNA topoisomerase IB N-terminal" evidence="2">
    <location>
        <begin position="61"/>
        <end position="101"/>
    </location>
</feature>
<dbReference type="InterPro" id="IPR011010">
    <property type="entry name" value="DNA_brk_join_enz"/>
</dbReference>
<dbReference type="SUPFAM" id="SSF56349">
    <property type="entry name" value="DNA breaking-rejoining enzymes"/>
    <property type="match status" value="1"/>
</dbReference>
<dbReference type="Proteomes" id="UP000239872">
    <property type="component" value="Unassembled WGS sequence"/>
</dbReference>
<dbReference type="AlphaFoldDB" id="A0A2S7STR3"/>
<gene>
    <name evidence="3" type="ORF">CJD36_016505</name>
</gene>
<dbReference type="InterPro" id="IPR013500">
    <property type="entry name" value="TopoI_cat_euk"/>
</dbReference>
<dbReference type="Gene3D" id="3.90.15.10">
    <property type="entry name" value="Topoisomerase I, Chain A, domain 3"/>
    <property type="match status" value="1"/>
</dbReference>
<dbReference type="Gene3D" id="3.30.66.10">
    <property type="entry name" value="DNA topoisomerase I domain"/>
    <property type="match status" value="1"/>
</dbReference>
<sequence>MRKVTQTDSKNELTLPAKKLAALFKDGEGSAEVVNLVYVSDSEPGITREKEGSDFVYVFKYREVKDKNVLKRIKQLVLPPAWENVWICVNQDGHLQATGIDAMGRKQYRYHAMWNAVRNETKFHHLYEFGKVLPQIRERLHKDLSLSGLPMEKVLATIVSLMQCTCIRIGSNAYEKLYGSYGLTTLKDKHVSFSGATMEFKFKGKKGVLHDISMHNKHLAHIVKQCQDIPGKELFQFLDADGKHHKVESGMVNNYIKEISGGEFTAKDFRTWAGSLHAIEAFMELGDAESESGLKKNVVAALDKVAEHLGNTRMVCKKYYVHPIVIDHYMNKTIKKYFAKAEKKKDCDTSSLLSAEEQLLMDMIK</sequence>
<dbReference type="InterPro" id="IPR035447">
    <property type="entry name" value="DNA_topo_I_N_sf"/>
</dbReference>
<dbReference type="GO" id="GO:0003677">
    <property type="term" value="F:DNA binding"/>
    <property type="evidence" value="ECO:0007669"/>
    <property type="project" value="InterPro"/>
</dbReference>
<dbReference type="Pfam" id="PF01028">
    <property type="entry name" value="Topoisom_I"/>
    <property type="match status" value="1"/>
</dbReference>
<keyword evidence="4" id="KW-1185">Reference proteome</keyword>
<accession>A0A2S7STR3</accession>
<dbReference type="InterPro" id="IPR049331">
    <property type="entry name" value="Top1B_N_bact"/>
</dbReference>
<organism evidence="3 4">
    <name type="scientific">Flavipsychrobacter stenotrophus</name>
    <dbReference type="NCBI Taxonomy" id="2077091"/>
    <lineage>
        <taxon>Bacteria</taxon>
        <taxon>Pseudomonadati</taxon>
        <taxon>Bacteroidota</taxon>
        <taxon>Chitinophagia</taxon>
        <taxon>Chitinophagales</taxon>
        <taxon>Chitinophagaceae</taxon>
        <taxon>Flavipsychrobacter</taxon>
    </lineage>
</organism>
<keyword evidence="3" id="KW-0413">Isomerase</keyword>
<reference evidence="3 4" key="1">
    <citation type="submission" date="2018-01" db="EMBL/GenBank/DDBJ databases">
        <title>A novel member of the phylum Bacteroidetes isolated from glacier ice.</title>
        <authorList>
            <person name="Liu Q."/>
            <person name="Xin Y.-H."/>
        </authorList>
    </citation>
    <scope>NUCLEOTIDE SEQUENCE [LARGE SCALE GENOMIC DNA]</scope>
    <source>
        <strain evidence="3 4">RB1R16</strain>
    </source>
</reference>
<dbReference type="RefSeq" id="WP_105040292.1">
    <property type="nucleotide sequence ID" value="NZ_PPSL01000004.1"/>
</dbReference>
<name>A0A2S7STR3_9BACT</name>
<dbReference type="OrthoDB" id="9778962at2"/>
<dbReference type="Gene3D" id="1.10.132.120">
    <property type="match status" value="1"/>
</dbReference>
<dbReference type="SUPFAM" id="SSF55869">
    <property type="entry name" value="DNA topoisomerase I domain"/>
    <property type="match status" value="1"/>
</dbReference>